<feature type="compositionally biased region" description="Acidic residues" evidence="1">
    <location>
        <begin position="523"/>
        <end position="539"/>
    </location>
</feature>
<dbReference type="KEGG" id="mis:MICPUN_63555"/>
<gene>
    <name evidence="2" type="ORF">MICPUN_63555</name>
</gene>
<feature type="compositionally biased region" description="Basic and acidic residues" evidence="1">
    <location>
        <begin position="2251"/>
        <end position="2285"/>
    </location>
</feature>
<feature type="region of interest" description="Disordered" evidence="1">
    <location>
        <begin position="699"/>
        <end position="730"/>
    </location>
</feature>
<feature type="compositionally biased region" description="Pro residues" evidence="1">
    <location>
        <begin position="422"/>
        <end position="433"/>
    </location>
</feature>
<dbReference type="STRING" id="296587.C1EG90"/>
<accession>C1EG90</accession>
<name>C1EG90_MICCC</name>
<dbReference type="GO" id="GO:0060271">
    <property type="term" value="P:cilium assembly"/>
    <property type="evidence" value="ECO:0007669"/>
    <property type="project" value="TreeGrafter"/>
</dbReference>
<keyword evidence="3" id="KW-1185">Reference proteome</keyword>
<dbReference type="InterPro" id="IPR027912">
    <property type="entry name" value="CFAP54"/>
</dbReference>
<dbReference type="OMA" id="YWLVLNG"/>
<protein>
    <submittedName>
        <fullName evidence="2">Uncharacterized protein</fullName>
    </submittedName>
</protein>
<dbReference type="GeneID" id="8248652"/>
<evidence type="ECO:0000256" key="1">
    <source>
        <dbReference type="SAM" id="MobiDB-lite"/>
    </source>
</evidence>
<feature type="region of interest" description="Disordered" evidence="1">
    <location>
        <begin position="2997"/>
        <end position="3063"/>
    </location>
</feature>
<dbReference type="OrthoDB" id="548347at2759"/>
<reference evidence="2 3" key="1">
    <citation type="journal article" date="2009" name="Science">
        <title>Green evolution and dynamic adaptations revealed by genomes of the marine picoeukaryotes Micromonas.</title>
        <authorList>
            <person name="Worden A.Z."/>
            <person name="Lee J.H."/>
            <person name="Mock T."/>
            <person name="Rouze P."/>
            <person name="Simmons M.P."/>
            <person name="Aerts A.L."/>
            <person name="Allen A.E."/>
            <person name="Cuvelier M.L."/>
            <person name="Derelle E."/>
            <person name="Everett M.V."/>
            <person name="Foulon E."/>
            <person name="Grimwood J."/>
            <person name="Gundlach H."/>
            <person name="Henrissat B."/>
            <person name="Napoli C."/>
            <person name="McDonald S.M."/>
            <person name="Parker M.S."/>
            <person name="Rombauts S."/>
            <person name="Salamov A."/>
            <person name="Von Dassow P."/>
            <person name="Badger J.H."/>
            <person name="Coutinho P.M."/>
            <person name="Demir E."/>
            <person name="Dubchak I."/>
            <person name="Gentemann C."/>
            <person name="Eikrem W."/>
            <person name="Gready J.E."/>
            <person name="John U."/>
            <person name="Lanier W."/>
            <person name="Lindquist E.A."/>
            <person name="Lucas S."/>
            <person name="Mayer K.F."/>
            <person name="Moreau H."/>
            <person name="Not F."/>
            <person name="Otillar R."/>
            <person name="Panaud O."/>
            <person name="Pangilinan J."/>
            <person name="Paulsen I."/>
            <person name="Piegu B."/>
            <person name="Poliakov A."/>
            <person name="Robbens S."/>
            <person name="Schmutz J."/>
            <person name="Toulza E."/>
            <person name="Wyss T."/>
            <person name="Zelensky A."/>
            <person name="Zhou K."/>
            <person name="Armbrust E.V."/>
            <person name="Bhattacharya D."/>
            <person name="Goodenough U.W."/>
            <person name="Van de Peer Y."/>
            <person name="Grigoriev I.V."/>
        </authorList>
    </citation>
    <scope>NUCLEOTIDE SEQUENCE [LARGE SCALE GENOMIC DNA]</scope>
    <source>
        <strain evidence="3">RCC299 / NOUM17</strain>
    </source>
</reference>
<dbReference type="Proteomes" id="UP000002009">
    <property type="component" value="Chromosome 13"/>
</dbReference>
<feature type="region of interest" description="Disordered" evidence="1">
    <location>
        <begin position="2251"/>
        <end position="2360"/>
    </location>
</feature>
<dbReference type="eggNOG" id="ENOG502QVDY">
    <property type="taxonomic scope" value="Eukaryota"/>
</dbReference>
<evidence type="ECO:0000313" key="3">
    <source>
        <dbReference type="Proteomes" id="UP000002009"/>
    </source>
</evidence>
<feature type="region of interest" description="Disordered" evidence="1">
    <location>
        <begin position="375"/>
        <end position="436"/>
    </location>
</feature>
<feature type="compositionally biased region" description="Acidic residues" evidence="1">
    <location>
        <begin position="398"/>
        <end position="421"/>
    </location>
</feature>
<feature type="compositionally biased region" description="Low complexity" evidence="1">
    <location>
        <begin position="3041"/>
        <end position="3055"/>
    </location>
</feature>
<sequence length="3105" mass="327771">MGEVAVAVEAFREQFDAGIASLTPDVATLATTWKQQQRVNELCDRLCALVPAHVWCDALLDAGERLFERGQHELARRACFARVADANLLEDEDERWKRAKEDRARGVGPTDRRRMHVLALFGRARCDGAMDAADDPRVRHPQTLERAKRTLANLREATQEAYRGDESLYWLVHNGTVHIHAMCERLMRNGHSAHAVESLMFAVACLESHVLLAVPRYLDWRVTLACEVCAAYDDVGDCDAHARAFIAKCVEHVDDLRQLEALDPVPQTPEVASLYASAERRFRALNARYDEAIVGDAASVTAEMEATALVPGDKARFLMALLADANARIVKHAPPVGTRLAAMEAAREWLAPLVQSMTTGLEHARAVRAAADALRERRAAEAEAGVSGRETSPPPGHDDEEEKPDKEPDEEPDETPAEEGDAPPPNPTQPPPDLEPEAKEAYDAAVAELPLSLHDALMRRAFCYESWETFKALHDLATLRLVEMGASSGGGDGEEKDGSYDADALALAHAAAVLKAVRVLEGGEEFPEPEPEPEPETSDGEPRETAEEEETEEEKARKDPRVKLAMTLRSLPRAAATSCADVVTDAALLLWNGVKDTFKDSRRETTAKDSDEVFAAEILAGCHAGFELVGFDDGALRATVSLRLCLVLERRGDVVSAARVAEEATRAMDQARRALVDAAAGSPDEAVRHVTAECVWLGSADDDDDDKNDEKNDATGDSPGGDSPVGFARASTSETERALAAIHADLLAAYHRLAIAAGMEAERARSDALVAELTAMSERRTLESTIYGVKSAWDLKRETRALERAGVLPHAPAALEERLIDEAGRNPWRRAVLLTQMAASRPKRENREALLEEAAESLVEGERIERELHAAATRKEETTTTTTTTKRWLVPRAPRVLTRTDVSVTLIPPELQNSLRSPIRGREHPEPATFAVLAKVHTSGMAPGLHNVDLPGSGVRLPADGSVKRVTVTGLTPNECYTFSVVAYDENGDVIGGPGLATDGIVCMHPLPSTTLWSNLAVAASRLGCLGVAKRAAGTVSRRFVNTRRPPRFYYESHPMSLQRLRGDLMAGSTFPTMRAVARSLLVAAECALASRMPERPAGDPPVPLSVPEVQDQVFRLRCAKKILMAMELARYVDDVPLTQEIALRLGNCLAPLLTSSRKSRLLVTALAQCVSQLRDTGAARHGAVARLSASLLFELASIARDGGERGVLSDVATLALDSLEDVDLAPNPERKSLEQFLLSLPEWKDLRSDALAERVAAAESESASDPCAAVLPKISVDGAKAAFDALEGIGEEIHAHDEYLRAFARIARAAVAQGLDADLPTWTDSVLAKFKAATAVAPLEFPAPPDEEPDIALPEEEETRVAALETAAEAAAETLAAAEETLAAEGTTDEDKAAAEERKAAAEAAKAAADGARDAAMAEAVRREKAARTLTRKLPPMFARRNAKLAARPVIASNSPWHAEVHTTLGLVKHERAEDTVRAEGLPNVPEEAATNEAAEPEPAAAADAAAADAEPETDADAEASPPPPPPPPALDAMRSFARGVELASRVGAHGRLMNAARAMHTLARSPSCGLNADRRLAKSGGAGLLAVAAARLVEHLEKLRVGTVDESPIVAVDGGATRAPVDDEGDRLREERRARIVEAQPPRERDPPPPWFAHRPGVAPEFCLRFVVTAAEACAAAGMNHRAIDLAVGIAEVLGTADAAAAAMPIAVAAARDVAESLPEGMLEGLEKSARAALGARPKPVAALADARALASIDAAEYARRGPATRTLRRATAQDLERNFSLFWNGINEPESSAAYFGAEITLPPWKTGLLETGTPSAWKPPVGSTPLAHGDAVEAAYARAVATARTDNDADVVAQALLELGDFKALTGHPTAAAFHWSACVDQITGCYRAVTTAGASAVPGDPEACLRRYGLWGCLRGAQAAARLASLGSVRRASDGGGSSDGVGSVMLGNGHRIEAARISAALFAAPFASTLAHSPRAVDIVSGRRTPPAQLWDGVDAHGSDPFRFDARAACDFATDVGELLVASGRSLEALPPLAVAEHLAAHALRDARACARVRCAQAAALAGVGRFDAAGEKIDGVLAGDSLPSTSTGPDGRVVRDDAGAVVTRREAGGENAERIATFDVSAGVGAEANKAAIERVAAGEMPDAVAELYGEEVCAELSLVRARWLTALATPLAVWRGDDADAVTGEPIAEPDGSVDANVRDDVLARAEKILTELAESTLAAVAAAAAAEQERIEARRAKAAEAREAREAARAEKEASEKAEREAAAAAEKEAREKAEREEEEAYELAGPYPIAVKKPPPAEDPDAAGAPGGGSDAENADPNAADGTGRDEKEPEDAGRTEGEPPLHPDPDLDLDVEEEDVVAKEVEEGETRRVISPWLCATSSQMSILARAKASLAEVLRARNRPKAAFDEATAAARELEAIGDGRPEGVAPNGAAASKARDALRAVAHDRGSHALWLDLRAECALCLLELGHLDRCRELAASCAAAAEHLGATDHRRLFRYVAARAAATAGDVETALASYDATLREMTTPQTPGGDGSPPPTPEFLASVAGTTAELLLRLGDASAAEARLEPATAITRAHADALGLAQSLLYPDARSVHNPAVGILVGLLLLRAHAVVNSPGRLAECAALLDEASSLCGSHTAATDARTHATIAMLRGHALARMSGRDKGTYAKRTEAEASLTKALAWACSPGAAHDRRLIRACLLELASILVPVAEAEAAGVGDGPPAASPDDAKATARVVACLRHAAKAAKMRDAFEHESRFFADAATSTKWPAGLSEAVAEEEAAREATPGRAKLDGADAAQARLAVASFVRLVGRLPAIGCFAPGARSAREIAAATHSALAGSCDAYKQRCCFAEVPALPPGVNVDADVDADLPSGGDGAREGDASSPVARVVEVGAVHAQWIEPASEPPGFARAKKSGRPVCLIFVVSSGDEAVAAVAGEASFDVKEVRAMQREVKTMRKELKDAGEAGVERARLDAFLRRFADFVEGPPPPDPKRARSRSPVPTPDPEDPTGGEGDGYGDGEGDGGVPPAEEATADAAVDEAPPPMTTAEDVSLLSALEAFASPDGGYCGVNPALCAILHPALAKRRASRP</sequence>
<dbReference type="PANTHER" id="PTHR33487">
    <property type="entry name" value="CILIA- AND FLAGELLA-ASSOCIATED PROTEIN 54"/>
    <property type="match status" value="1"/>
</dbReference>
<feature type="compositionally biased region" description="Low complexity" evidence="1">
    <location>
        <begin position="1487"/>
        <end position="1510"/>
    </location>
</feature>
<dbReference type="PANTHER" id="PTHR33487:SF1">
    <property type="entry name" value="CILIA- AND FLAGELLA-ASSOCIATED PROTEIN 54"/>
    <property type="match status" value="1"/>
</dbReference>
<feature type="region of interest" description="Disordered" evidence="1">
    <location>
        <begin position="523"/>
        <end position="561"/>
    </location>
</feature>
<organism evidence="2 3">
    <name type="scientific">Micromonas commoda (strain RCC299 / NOUM17 / CCMP2709)</name>
    <name type="common">Picoplanktonic green alga</name>
    <dbReference type="NCBI Taxonomy" id="296587"/>
    <lineage>
        <taxon>Eukaryota</taxon>
        <taxon>Viridiplantae</taxon>
        <taxon>Chlorophyta</taxon>
        <taxon>Mamiellophyceae</taxon>
        <taxon>Mamiellales</taxon>
        <taxon>Mamiellaceae</taxon>
        <taxon>Micromonas</taxon>
    </lineage>
</organism>
<feature type="compositionally biased region" description="Acidic residues" evidence="1">
    <location>
        <begin position="3020"/>
        <end position="3037"/>
    </location>
</feature>
<dbReference type="Pfam" id="PF14858">
    <property type="entry name" value="CFAP54_N"/>
    <property type="match status" value="1"/>
</dbReference>
<feature type="compositionally biased region" description="Basic and acidic residues" evidence="1">
    <location>
        <begin position="2333"/>
        <end position="2356"/>
    </location>
</feature>
<dbReference type="RefSeq" id="XP_002505478.1">
    <property type="nucleotide sequence ID" value="XM_002505432.1"/>
</dbReference>
<evidence type="ECO:0000313" key="2">
    <source>
        <dbReference type="EMBL" id="ACO66736.1"/>
    </source>
</evidence>
<feature type="compositionally biased region" description="Pro residues" evidence="1">
    <location>
        <begin position="1522"/>
        <end position="1531"/>
    </location>
</feature>
<dbReference type="InParanoid" id="C1EG90"/>
<proteinExistence type="predicted"/>
<feature type="region of interest" description="Disordered" evidence="1">
    <location>
        <begin position="1475"/>
        <end position="1534"/>
    </location>
</feature>
<dbReference type="EMBL" id="CP001331">
    <property type="protein sequence ID" value="ACO66736.1"/>
    <property type="molecule type" value="Genomic_DNA"/>
</dbReference>